<proteinExistence type="predicted"/>
<sequence>MCRPHVTRKSRTHTKQHTPHPAPQSHNASQLEDEQREMNHIGNAGVLGSDLSMGGEVGVTLRCAVYRAGVGLVHEICSEAAVSAALCVQRCATDDWLFCATCITSCRSQAEAVQWRPLGRNKLSSERPQLEKCPASPHRQWFLVNSHTETVTSEPHQQTTVNVIGLHQCHHHHHHHHGHMVRVACRPQ</sequence>
<feature type="compositionally biased region" description="Basic residues" evidence="1">
    <location>
        <begin position="1"/>
        <end position="18"/>
    </location>
</feature>
<evidence type="ECO:0000313" key="2">
    <source>
        <dbReference type="EMBL" id="KAK8388839.1"/>
    </source>
</evidence>
<dbReference type="Proteomes" id="UP001487740">
    <property type="component" value="Unassembled WGS sequence"/>
</dbReference>
<keyword evidence="3" id="KW-1185">Reference proteome</keyword>
<gene>
    <name evidence="2" type="ORF">O3P69_020656</name>
</gene>
<dbReference type="AlphaFoldDB" id="A0AAW0TNB4"/>
<feature type="region of interest" description="Disordered" evidence="1">
    <location>
        <begin position="1"/>
        <end position="34"/>
    </location>
</feature>
<accession>A0AAW0TNB4</accession>
<evidence type="ECO:0000313" key="3">
    <source>
        <dbReference type="Proteomes" id="UP001487740"/>
    </source>
</evidence>
<reference evidence="2 3" key="1">
    <citation type="submission" date="2023-03" db="EMBL/GenBank/DDBJ databases">
        <title>High-quality genome of Scylla paramamosain provides insights in environmental adaptation.</title>
        <authorList>
            <person name="Zhang L."/>
        </authorList>
    </citation>
    <scope>NUCLEOTIDE SEQUENCE [LARGE SCALE GENOMIC DNA]</scope>
    <source>
        <strain evidence="2">LZ_2023a</strain>
        <tissue evidence="2">Muscle</tissue>
    </source>
</reference>
<dbReference type="EMBL" id="JARAKH010000028">
    <property type="protein sequence ID" value="KAK8388839.1"/>
    <property type="molecule type" value="Genomic_DNA"/>
</dbReference>
<organism evidence="2 3">
    <name type="scientific">Scylla paramamosain</name>
    <name type="common">Mud crab</name>
    <dbReference type="NCBI Taxonomy" id="85552"/>
    <lineage>
        <taxon>Eukaryota</taxon>
        <taxon>Metazoa</taxon>
        <taxon>Ecdysozoa</taxon>
        <taxon>Arthropoda</taxon>
        <taxon>Crustacea</taxon>
        <taxon>Multicrustacea</taxon>
        <taxon>Malacostraca</taxon>
        <taxon>Eumalacostraca</taxon>
        <taxon>Eucarida</taxon>
        <taxon>Decapoda</taxon>
        <taxon>Pleocyemata</taxon>
        <taxon>Brachyura</taxon>
        <taxon>Eubrachyura</taxon>
        <taxon>Portunoidea</taxon>
        <taxon>Portunidae</taxon>
        <taxon>Portuninae</taxon>
        <taxon>Scylla</taxon>
    </lineage>
</organism>
<name>A0AAW0TNB4_SCYPA</name>
<comment type="caution">
    <text evidence="2">The sequence shown here is derived from an EMBL/GenBank/DDBJ whole genome shotgun (WGS) entry which is preliminary data.</text>
</comment>
<feature type="non-terminal residue" evidence="2">
    <location>
        <position position="188"/>
    </location>
</feature>
<protein>
    <submittedName>
        <fullName evidence="2">Uncharacterized protein</fullName>
    </submittedName>
</protein>
<evidence type="ECO:0000256" key="1">
    <source>
        <dbReference type="SAM" id="MobiDB-lite"/>
    </source>
</evidence>